<protein>
    <submittedName>
        <fullName evidence="2">ATP-binding protein</fullName>
    </submittedName>
</protein>
<dbReference type="EMBL" id="CP072943">
    <property type="protein sequence ID" value="QTX33229.1"/>
    <property type="molecule type" value="Genomic_DNA"/>
</dbReference>
<evidence type="ECO:0000313" key="2">
    <source>
        <dbReference type="EMBL" id="QTX33229.1"/>
    </source>
</evidence>
<dbReference type="GO" id="GO:0005524">
    <property type="term" value="F:ATP binding"/>
    <property type="evidence" value="ECO:0007669"/>
    <property type="project" value="UniProtKB-KW"/>
</dbReference>
<evidence type="ECO:0000259" key="1">
    <source>
        <dbReference type="SMART" id="SM00382"/>
    </source>
</evidence>
<sequence length="307" mass="33508">MPETVMTAAAAVERFRTSIGAGGTISGKVSPRSREQDLEPFLARTAELVRNPEPCDARALAEFDRETRRCRECPGPAVCPSRGLAPRIDASLGRIYLTYGPCGKAVRLYAERRTRALLRSAGLPENLEDRSIGGFRKTEGTEAARLAAIESGMRIRAGDLSGKGLLLMGPPGVGKSHLEAALARVALEAGFNAVFVSLPDLIDASKKWFDQRKGPDPADVVAEADISVLDDLGAESTRFEWVGERVFRILDRRMRGRKLVFATTNLVGPEEIAGHYGGVMGRRIVSRLAELCRWIPVTGPDRRLENR</sequence>
<accession>A0A9Q7AHT6</accession>
<dbReference type="Proteomes" id="UP000671879">
    <property type="component" value="Chromosome"/>
</dbReference>
<feature type="domain" description="AAA+ ATPase" evidence="1">
    <location>
        <begin position="161"/>
        <end position="290"/>
    </location>
</feature>
<dbReference type="Pfam" id="PF01695">
    <property type="entry name" value="IstB_IS21"/>
    <property type="match status" value="1"/>
</dbReference>
<dbReference type="KEGG" id="aram:KAR29_04870"/>
<dbReference type="Gene3D" id="3.40.50.300">
    <property type="entry name" value="P-loop containing nucleotide triphosphate hydrolases"/>
    <property type="match status" value="1"/>
</dbReference>
<dbReference type="SUPFAM" id="SSF52540">
    <property type="entry name" value="P-loop containing nucleoside triphosphate hydrolases"/>
    <property type="match status" value="1"/>
</dbReference>
<dbReference type="SMART" id="SM00382">
    <property type="entry name" value="AAA"/>
    <property type="match status" value="1"/>
</dbReference>
<evidence type="ECO:0000313" key="3">
    <source>
        <dbReference type="Proteomes" id="UP000671879"/>
    </source>
</evidence>
<dbReference type="CDD" id="cd00009">
    <property type="entry name" value="AAA"/>
    <property type="match status" value="1"/>
</dbReference>
<proteinExistence type="predicted"/>
<dbReference type="InterPro" id="IPR002611">
    <property type="entry name" value="IstB_ATP-bd"/>
</dbReference>
<dbReference type="RefSeq" id="WP_274374508.1">
    <property type="nucleotide sequence ID" value="NZ_CP072943.1"/>
</dbReference>
<dbReference type="GO" id="GO:0006260">
    <property type="term" value="P:DNA replication"/>
    <property type="evidence" value="ECO:0007669"/>
    <property type="project" value="TreeGrafter"/>
</dbReference>
<dbReference type="PANTHER" id="PTHR30050:SF4">
    <property type="entry name" value="ATP-BINDING PROTEIN RV3427C IN INSERTION SEQUENCE-RELATED"/>
    <property type="match status" value="1"/>
</dbReference>
<dbReference type="PANTHER" id="PTHR30050">
    <property type="entry name" value="CHROMOSOMAL REPLICATION INITIATOR PROTEIN DNAA"/>
    <property type="match status" value="1"/>
</dbReference>
<dbReference type="InterPro" id="IPR003593">
    <property type="entry name" value="AAA+_ATPase"/>
</dbReference>
<dbReference type="AlphaFoldDB" id="A0A9Q7AHT6"/>
<dbReference type="InterPro" id="IPR027417">
    <property type="entry name" value="P-loop_NTPase"/>
</dbReference>
<gene>
    <name evidence="2" type="ORF">KAR29_04870</name>
</gene>
<keyword evidence="2" id="KW-0067">ATP-binding</keyword>
<reference evidence="3" key="1">
    <citation type="submission" date="2021-04" db="EMBL/GenBank/DDBJ databases">
        <title>A novel Synergistetes isolate from a pyrite-forming mixed culture.</title>
        <authorList>
            <person name="Bunk B."/>
            <person name="Sproer C."/>
            <person name="Spring S."/>
            <person name="Pester M."/>
        </authorList>
    </citation>
    <scope>NUCLEOTIDE SEQUENCE [LARGE SCALE GENOMIC DNA]</scope>
    <source>
        <strain evidence="3">J.5.4.2-T.3.5.2</strain>
    </source>
</reference>
<name>A0A9Q7AHT6_9BACT</name>
<organism evidence="2 3">
    <name type="scientific">Aminithiophilus ramosus</name>
    <dbReference type="NCBI Taxonomy" id="3029084"/>
    <lineage>
        <taxon>Bacteria</taxon>
        <taxon>Thermotogati</taxon>
        <taxon>Synergistota</taxon>
        <taxon>Synergistia</taxon>
        <taxon>Synergistales</taxon>
        <taxon>Aminithiophilaceae</taxon>
        <taxon>Aminithiophilus</taxon>
    </lineage>
</organism>
<keyword evidence="2" id="KW-0547">Nucleotide-binding</keyword>
<keyword evidence="3" id="KW-1185">Reference proteome</keyword>